<gene>
    <name evidence="2" type="ordered locus">Os01g0392400</name>
</gene>
<proteinExistence type="predicted"/>
<protein>
    <submittedName>
        <fullName evidence="2">Os01g0392400 protein</fullName>
    </submittedName>
</protein>
<name>C7IXC0_ORYSJ</name>
<feature type="compositionally biased region" description="Basic and acidic residues" evidence="1">
    <location>
        <begin position="22"/>
        <end position="31"/>
    </location>
</feature>
<reference evidence="2 3" key="1">
    <citation type="journal article" date="2005" name="Nature">
        <title>The map-based sequence of the rice genome.</title>
        <authorList>
            <consortium name="International rice genome sequencing project (IRGSP)"/>
            <person name="Matsumoto T."/>
            <person name="Wu J."/>
            <person name="Kanamori H."/>
            <person name="Katayose Y."/>
            <person name="Fujisawa M."/>
            <person name="Namiki N."/>
            <person name="Mizuno H."/>
            <person name="Yamamoto K."/>
            <person name="Antonio B.A."/>
            <person name="Baba T."/>
            <person name="Sakata K."/>
            <person name="Nagamura Y."/>
            <person name="Aoki H."/>
            <person name="Arikawa K."/>
            <person name="Arita K."/>
            <person name="Bito T."/>
            <person name="Chiden Y."/>
            <person name="Fujitsuka N."/>
            <person name="Fukunaka R."/>
            <person name="Hamada M."/>
            <person name="Harada C."/>
            <person name="Hayashi A."/>
            <person name="Hijishita S."/>
            <person name="Honda M."/>
            <person name="Hosokawa S."/>
            <person name="Ichikawa Y."/>
            <person name="Idonuma A."/>
            <person name="Iijima M."/>
            <person name="Ikeda M."/>
            <person name="Ikeno M."/>
            <person name="Ito K."/>
            <person name="Ito S."/>
            <person name="Ito T."/>
            <person name="Ito Y."/>
            <person name="Ito Y."/>
            <person name="Iwabuchi A."/>
            <person name="Kamiya K."/>
            <person name="Karasawa W."/>
            <person name="Kurita K."/>
            <person name="Katagiri S."/>
            <person name="Kikuta A."/>
            <person name="Kobayashi H."/>
            <person name="Kobayashi N."/>
            <person name="Machita K."/>
            <person name="Maehara T."/>
            <person name="Masukawa M."/>
            <person name="Mizubayashi T."/>
            <person name="Mukai Y."/>
            <person name="Nagasaki H."/>
            <person name="Nagata Y."/>
            <person name="Naito S."/>
            <person name="Nakashima M."/>
            <person name="Nakama Y."/>
            <person name="Nakamichi Y."/>
            <person name="Nakamura M."/>
            <person name="Meguro A."/>
            <person name="Negishi M."/>
            <person name="Ohta I."/>
            <person name="Ohta T."/>
            <person name="Okamoto M."/>
            <person name="Ono N."/>
            <person name="Saji S."/>
            <person name="Sakaguchi M."/>
            <person name="Sakai K."/>
            <person name="Shibata M."/>
            <person name="Shimokawa T."/>
            <person name="Song J."/>
            <person name="Takazaki Y."/>
            <person name="Terasawa K."/>
            <person name="Tsugane M."/>
            <person name="Tsuji K."/>
            <person name="Ueda S."/>
            <person name="Waki K."/>
            <person name="Yamagata H."/>
            <person name="Yamamoto M."/>
            <person name="Yamamoto S."/>
            <person name="Yamane H."/>
            <person name="Yoshiki S."/>
            <person name="Yoshihara R."/>
            <person name="Yukawa K."/>
            <person name="Zhong H."/>
            <person name="Yano M."/>
            <person name="Yuan Q."/>
            <person name="Ouyang S."/>
            <person name="Liu J."/>
            <person name="Jones K.M."/>
            <person name="Gansberger K."/>
            <person name="Moffat K."/>
            <person name="Hill J."/>
            <person name="Bera J."/>
            <person name="Fadrosh D."/>
            <person name="Jin S."/>
            <person name="Johri S."/>
            <person name="Kim M."/>
            <person name="Overton L."/>
            <person name="Reardon M."/>
            <person name="Tsitrin T."/>
            <person name="Vuong H."/>
            <person name="Weaver B."/>
            <person name="Ciecko A."/>
            <person name="Tallon L."/>
            <person name="Jackson J."/>
            <person name="Pai G."/>
            <person name="Aken S.V."/>
            <person name="Utterback T."/>
            <person name="Reidmuller S."/>
            <person name="Feldblyum T."/>
            <person name="Hsiao J."/>
            <person name="Zismann V."/>
            <person name="Iobst S."/>
            <person name="de Vazeille A.R."/>
            <person name="Buell C.R."/>
            <person name="Ying K."/>
            <person name="Li Y."/>
            <person name="Lu T."/>
            <person name="Huang Y."/>
            <person name="Zhao Q."/>
            <person name="Feng Q."/>
            <person name="Zhang L."/>
            <person name="Zhu J."/>
            <person name="Weng Q."/>
            <person name="Mu J."/>
            <person name="Lu Y."/>
            <person name="Fan D."/>
            <person name="Liu Y."/>
            <person name="Guan J."/>
            <person name="Zhang Y."/>
            <person name="Yu S."/>
            <person name="Liu X."/>
            <person name="Zhang Y."/>
            <person name="Hong G."/>
            <person name="Han B."/>
            <person name="Choisne N."/>
            <person name="Demange N."/>
            <person name="Orjeda G."/>
            <person name="Samain S."/>
            <person name="Cattolico L."/>
            <person name="Pelletier E."/>
            <person name="Couloux A."/>
            <person name="Segurens B."/>
            <person name="Wincker P."/>
            <person name="D'Hont A."/>
            <person name="Scarpelli C."/>
            <person name="Weissenbach J."/>
            <person name="Salanoubat M."/>
            <person name="Quetier F."/>
            <person name="Yu Y."/>
            <person name="Kim H.R."/>
            <person name="Rambo T."/>
            <person name="Currie J."/>
            <person name="Collura K."/>
            <person name="Luo M."/>
            <person name="Yang T."/>
            <person name="Ammiraju J.S.S."/>
            <person name="Engler F."/>
            <person name="Soderlund C."/>
            <person name="Wing R.A."/>
            <person name="Palmer L.E."/>
            <person name="de la Bastide M."/>
            <person name="Spiegel L."/>
            <person name="Nascimento L."/>
            <person name="Zutavern T."/>
            <person name="O'Shaughnessy A."/>
            <person name="Dike S."/>
            <person name="Dedhia N."/>
            <person name="Preston R."/>
            <person name="Balija V."/>
            <person name="McCombie W.R."/>
            <person name="Chow T."/>
            <person name="Chen H."/>
            <person name="Chung M."/>
            <person name="Chen C."/>
            <person name="Shaw J."/>
            <person name="Wu H."/>
            <person name="Hsiao K."/>
            <person name="Chao Y."/>
            <person name="Chu M."/>
            <person name="Cheng C."/>
            <person name="Hour A."/>
            <person name="Lee P."/>
            <person name="Lin S."/>
            <person name="Lin Y."/>
            <person name="Liou J."/>
            <person name="Liu S."/>
            <person name="Hsing Y."/>
            <person name="Raghuvanshi S."/>
            <person name="Mohanty A."/>
            <person name="Bharti A.K."/>
            <person name="Gaur A."/>
            <person name="Gupta V."/>
            <person name="Kumar D."/>
            <person name="Ravi V."/>
            <person name="Vij S."/>
            <person name="Kapur A."/>
            <person name="Khurana P."/>
            <person name="Khurana P."/>
            <person name="Khurana J.P."/>
            <person name="Tyagi A.K."/>
            <person name="Gaikwad K."/>
            <person name="Singh A."/>
            <person name="Dalal V."/>
            <person name="Srivastava S."/>
            <person name="Dixit A."/>
            <person name="Pal A.K."/>
            <person name="Ghazi I.A."/>
            <person name="Yadav M."/>
            <person name="Pandit A."/>
            <person name="Bhargava A."/>
            <person name="Sureshbabu K."/>
            <person name="Batra K."/>
            <person name="Sharma T.R."/>
            <person name="Mohapatra T."/>
            <person name="Singh N.K."/>
            <person name="Messing J."/>
            <person name="Nelson A.B."/>
            <person name="Fuks G."/>
            <person name="Kavchok S."/>
            <person name="Keizer G."/>
            <person name="Linton E."/>
            <person name="Llaca V."/>
            <person name="Song R."/>
            <person name="Tanyolac B."/>
            <person name="Young S."/>
            <person name="Ho-Il K."/>
            <person name="Hahn J.H."/>
            <person name="Sangsakoo G."/>
            <person name="Vanavichit A."/>
            <person name="de Mattos Luiz.A.T."/>
            <person name="Zimmer P.D."/>
            <person name="Malone G."/>
            <person name="Dellagostin O."/>
            <person name="de Oliveira A.C."/>
            <person name="Bevan M."/>
            <person name="Bancroft I."/>
            <person name="Minx P."/>
            <person name="Cordum H."/>
            <person name="Wilson R."/>
            <person name="Cheng Z."/>
            <person name="Jin W."/>
            <person name="Jiang J."/>
            <person name="Leong S.A."/>
            <person name="Iwama H."/>
            <person name="Gojobori T."/>
            <person name="Itoh T."/>
            <person name="Niimura Y."/>
            <person name="Fujii Y."/>
            <person name="Habara T."/>
            <person name="Sakai H."/>
            <person name="Sato Y."/>
            <person name="Wilson G."/>
            <person name="Kumar K."/>
            <person name="McCouch S."/>
            <person name="Juretic N."/>
            <person name="Hoen D."/>
            <person name="Wright S."/>
            <person name="Bruskiewich R."/>
            <person name="Bureau T."/>
            <person name="Miyao A."/>
            <person name="Hirochika H."/>
            <person name="Nishikawa T."/>
            <person name="Kadowaki K."/>
            <person name="Sugiura M."/>
            <person name="Burr B."/>
            <person name="Sasaki T."/>
        </authorList>
    </citation>
    <scope>NUCLEOTIDE SEQUENCE [LARGE SCALE GENOMIC DNA]</scope>
    <source>
        <strain evidence="3">cv. Nipponbare</strain>
    </source>
</reference>
<accession>C7IXC0</accession>
<sequence length="128" mass="14282">ITTPEPSKPRGRAPAFLFHLDHAAGRGDDGRRHRHCTPRERRARRRCSGARTGRRRRVLVVVPTEPSHPKPNSCATRIASTSSSKALKNPSQCRNDEGDRRLLPQVRPPTTVVDSLIPGELRRNSSLV</sequence>
<evidence type="ECO:0000256" key="1">
    <source>
        <dbReference type="SAM" id="MobiDB-lite"/>
    </source>
</evidence>
<feature type="non-terminal residue" evidence="2">
    <location>
        <position position="1"/>
    </location>
</feature>
<organism evidence="2 3">
    <name type="scientific">Oryza sativa subsp. japonica</name>
    <name type="common">Rice</name>
    <dbReference type="NCBI Taxonomy" id="39947"/>
    <lineage>
        <taxon>Eukaryota</taxon>
        <taxon>Viridiplantae</taxon>
        <taxon>Streptophyta</taxon>
        <taxon>Embryophyta</taxon>
        <taxon>Tracheophyta</taxon>
        <taxon>Spermatophyta</taxon>
        <taxon>Magnoliopsida</taxon>
        <taxon>Liliopsida</taxon>
        <taxon>Poales</taxon>
        <taxon>Poaceae</taxon>
        <taxon>BOP clade</taxon>
        <taxon>Oryzoideae</taxon>
        <taxon>Oryzeae</taxon>
        <taxon>Oryzinae</taxon>
        <taxon>Oryza</taxon>
        <taxon>Oryza sativa</taxon>
    </lineage>
</organism>
<feature type="compositionally biased region" description="Polar residues" evidence="1">
    <location>
        <begin position="73"/>
        <end position="93"/>
    </location>
</feature>
<dbReference type="KEGG" id="dosa:Os01g0392400"/>
<feature type="compositionally biased region" description="Basic residues" evidence="1">
    <location>
        <begin position="32"/>
        <end position="58"/>
    </location>
</feature>
<dbReference type="Proteomes" id="UP000000763">
    <property type="component" value="Chromosome 1"/>
</dbReference>
<reference evidence="3" key="2">
    <citation type="journal article" date="2008" name="Nucleic Acids Res.">
        <title>The rice annotation project database (RAP-DB): 2008 update.</title>
        <authorList>
            <consortium name="The rice annotation project (RAP)"/>
        </authorList>
    </citation>
    <scope>GENOME REANNOTATION</scope>
    <source>
        <strain evidence="3">cv. Nipponbare</strain>
    </source>
</reference>
<dbReference type="AlphaFoldDB" id="C7IXC0"/>
<feature type="region of interest" description="Disordered" evidence="1">
    <location>
        <begin position="22"/>
        <end position="103"/>
    </location>
</feature>
<evidence type="ECO:0000313" key="2">
    <source>
        <dbReference type="EMBL" id="BAH91093.1"/>
    </source>
</evidence>
<dbReference type="EMBL" id="AP008207">
    <property type="protein sequence ID" value="BAH91093.1"/>
    <property type="molecule type" value="Genomic_DNA"/>
</dbReference>
<evidence type="ECO:0000313" key="3">
    <source>
        <dbReference type="Proteomes" id="UP000000763"/>
    </source>
</evidence>